<evidence type="ECO:0000313" key="5">
    <source>
        <dbReference type="EMBL" id="AFK02355.1"/>
    </source>
</evidence>
<evidence type="ECO:0000256" key="2">
    <source>
        <dbReference type="ARBA" id="ARBA00023125"/>
    </source>
</evidence>
<sequence length="309" mass="36506">MNIHIFHSKSKILRYYFDYMLKKPLLQKLPLTLGSSFLIDRFESPYFETPWHYHEEIEIVLCDGGFGKKFVGNHVSDYVEGDLAILGKNLPHWYRADDGFYTQKQVTKPASIVIHFLADCFGEYFFEIEEMSEIKKLLEMAQYGIEFWGETKALVSKQMKALLKADKIERMLGLIKILQLMSQSKEYRLLSGSGMLGLSQKDTDRMNTIFDYVLKNFKNEINISEIANKTRFSEAAFCRYFKQRTQKTFVEFVNEIRIEYACKLLQENDLNVLEICYESGFKNLSNFNRQFRKYTNKNPKSYRELVMHK</sequence>
<dbReference type="PANTHER" id="PTHR43280:SF27">
    <property type="entry name" value="TRANSCRIPTIONAL REGULATOR MTLR"/>
    <property type="match status" value="1"/>
</dbReference>
<dbReference type="SUPFAM" id="SSF51182">
    <property type="entry name" value="RmlC-like cupins"/>
    <property type="match status" value="1"/>
</dbReference>
<keyword evidence="1" id="KW-0805">Transcription regulation</keyword>
<dbReference type="PROSITE" id="PS01124">
    <property type="entry name" value="HTH_ARAC_FAMILY_2"/>
    <property type="match status" value="1"/>
</dbReference>
<dbReference type="PROSITE" id="PS00041">
    <property type="entry name" value="HTH_ARAC_FAMILY_1"/>
    <property type="match status" value="1"/>
</dbReference>
<evidence type="ECO:0000256" key="1">
    <source>
        <dbReference type="ARBA" id="ARBA00023015"/>
    </source>
</evidence>
<dbReference type="SUPFAM" id="SSF46689">
    <property type="entry name" value="Homeodomain-like"/>
    <property type="match status" value="2"/>
</dbReference>
<dbReference type="Gene3D" id="1.10.10.60">
    <property type="entry name" value="Homeodomain-like"/>
    <property type="match status" value="2"/>
</dbReference>
<feature type="domain" description="HTH araC/xylS-type" evidence="4">
    <location>
        <begin position="207"/>
        <end position="305"/>
    </location>
</feature>
<dbReference type="SMART" id="SM00342">
    <property type="entry name" value="HTH_ARAC"/>
    <property type="match status" value="1"/>
</dbReference>
<dbReference type="Proteomes" id="UP000002875">
    <property type="component" value="Chromosome"/>
</dbReference>
<dbReference type="InterPro" id="IPR018060">
    <property type="entry name" value="HTH_AraC"/>
</dbReference>
<dbReference type="Pfam" id="PF02311">
    <property type="entry name" value="AraC_binding"/>
    <property type="match status" value="1"/>
</dbReference>
<keyword evidence="2" id="KW-0238">DNA-binding</keyword>
<name>A0ABM5MYW1_EMTOG</name>
<dbReference type="InterPro" id="IPR003313">
    <property type="entry name" value="AraC-bd"/>
</dbReference>
<dbReference type="InterPro" id="IPR009057">
    <property type="entry name" value="Homeodomain-like_sf"/>
</dbReference>
<dbReference type="InterPro" id="IPR011051">
    <property type="entry name" value="RmlC_Cupin_sf"/>
</dbReference>
<proteinExistence type="predicted"/>
<gene>
    <name evidence="5" type="ordered locus">Emtol_1206</name>
</gene>
<evidence type="ECO:0000313" key="6">
    <source>
        <dbReference type="Proteomes" id="UP000002875"/>
    </source>
</evidence>
<reference evidence="5 6" key="1">
    <citation type="submission" date="2011-07" db="EMBL/GenBank/DDBJ databases">
        <title>The complete genome of chromosome of Emticicia oligotrophica DSM 17448.</title>
        <authorList>
            <consortium name="US DOE Joint Genome Institute (JGI-PGF)"/>
            <person name="Lucas S."/>
            <person name="Han J."/>
            <person name="Lapidus A."/>
            <person name="Bruce D."/>
            <person name="Goodwin L."/>
            <person name="Pitluck S."/>
            <person name="Peters L."/>
            <person name="Kyrpides N."/>
            <person name="Mavromatis K."/>
            <person name="Ivanova N."/>
            <person name="Ovchinnikova G."/>
            <person name="Teshima H."/>
            <person name="Detter J.C."/>
            <person name="Tapia R."/>
            <person name="Han C."/>
            <person name="Land M."/>
            <person name="Hauser L."/>
            <person name="Markowitz V."/>
            <person name="Cheng J.-F."/>
            <person name="Hugenholtz P."/>
            <person name="Woyke T."/>
            <person name="Wu D."/>
            <person name="Tindall B."/>
            <person name="Pomrenke H."/>
            <person name="Brambilla E."/>
            <person name="Klenk H.-P."/>
            <person name="Eisen J.A."/>
        </authorList>
    </citation>
    <scope>NUCLEOTIDE SEQUENCE [LARGE SCALE GENOMIC DNA]</scope>
    <source>
        <strain evidence="5 6">DSM 17448</strain>
    </source>
</reference>
<dbReference type="InterPro" id="IPR018062">
    <property type="entry name" value="HTH_AraC-typ_CS"/>
</dbReference>
<organism evidence="5 6">
    <name type="scientific">Emticicia oligotrophica (strain DSM 17448 / CIP 109782 / MTCC 6937 / GPTSA100-15)</name>
    <dbReference type="NCBI Taxonomy" id="929562"/>
    <lineage>
        <taxon>Bacteria</taxon>
        <taxon>Pseudomonadati</taxon>
        <taxon>Bacteroidota</taxon>
        <taxon>Cytophagia</taxon>
        <taxon>Cytophagales</taxon>
        <taxon>Leadbetterellaceae</taxon>
        <taxon>Emticicia</taxon>
    </lineage>
</organism>
<evidence type="ECO:0000259" key="4">
    <source>
        <dbReference type="PROSITE" id="PS01124"/>
    </source>
</evidence>
<keyword evidence="3" id="KW-0804">Transcription</keyword>
<accession>A0ABM5MYW1</accession>
<dbReference type="EMBL" id="CP002961">
    <property type="protein sequence ID" value="AFK02355.1"/>
    <property type="molecule type" value="Genomic_DNA"/>
</dbReference>
<dbReference type="PANTHER" id="PTHR43280">
    <property type="entry name" value="ARAC-FAMILY TRANSCRIPTIONAL REGULATOR"/>
    <property type="match status" value="1"/>
</dbReference>
<dbReference type="Pfam" id="PF12833">
    <property type="entry name" value="HTH_18"/>
    <property type="match status" value="1"/>
</dbReference>
<protein>
    <submittedName>
        <fullName evidence="5">Transcriptional regulator, AraC family</fullName>
    </submittedName>
</protein>
<keyword evidence="6" id="KW-1185">Reference proteome</keyword>
<evidence type="ECO:0000256" key="3">
    <source>
        <dbReference type="ARBA" id="ARBA00023163"/>
    </source>
</evidence>